<name>A0A132MTV1_9ACTN</name>
<organism evidence="10 11">
    <name type="scientific">Carbonactinospora thermoautotrophica</name>
    <dbReference type="NCBI Taxonomy" id="1469144"/>
    <lineage>
        <taxon>Bacteria</taxon>
        <taxon>Bacillati</taxon>
        <taxon>Actinomycetota</taxon>
        <taxon>Actinomycetes</taxon>
        <taxon>Kitasatosporales</taxon>
        <taxon>Carbonactinosporaceae</taxon>
        <taxon>Carbonactinospora</taxon>
    </lineage>
</organism>
<dbReference type="GO" id="GO:0012505">
    <property type="term" value="C:endomembrane system"/>
    <property type="evidence" value="ECO:0007669"/>
    <property type="project" value="UniProtKB-SubCell"/>
</dbReference>
<keyword evidence="11" id="KW-1185">Reference proteome</keyword>
<keyword evidence="6 8" id="KW-1133">Transmembrane helix</keyword>
<reference evidence="11" key="1">
    <citation type="submission" date="2015-04" db="EMBL/GenBank/DDBJ databases">
        <title>Physiological reanalysis, assessment of diazotrophy, and genome sequences of multiple isolates of Streptomyces thermoautotrophicus.</title>
        <authorList>
            <person name="MacKellar D.C."/>
            <person name="Lieber L."/>
            <person name="Norman J."/>
            <person name="Bolger A."/>
            <person name="Tobin C."/>
            <person name="Murray J.W."/>
            <person name="Chang R."/>
            <person name="Ford T."/>
            <person name="Nguyen P.Q."/>
            <person name="Woodward J."/>
            <person name="Permingeat H."/>
            <person name="Joshi N.S."/>
            <person name="Silver P.A."/>
            <person name="Usadel B."/>
            <person name="Rutherford A.W."/>
            <person name="Friesen M."/>
            <person name="Prell J."/>
        </authorList>
    </citation>
    <scope>NUCLEOTIDE SEQUENCE [LARGE SCALE GENOMIC DNA]</scope>
    <source>
        <strain evidence="11">H1</strain>
    </source>
</reference>
<dbReference type="STRING" id="1469144.LI90_2291"/>
<dbReference type="Proteomes" id="UP000070188">
    <property type="component" value="Unassembled WGS sequence"/>
</dbReference>
<dbReference type="PATRIC" id="fig|1469144.10.peg.2489"/>
<feature type="transmembrane region" description="Helical" evidence="8">
    <location>
        <begin position="158"/>
        <end position="187"/>
    </location>
</feature>
<evidence type="ECO:0000256" key="6">
    <source>
        <dbReference type="ARBA" id="ARBA00022989"/>
    </source>
</evidence>
<feature type="region of interest" description="Disordered" evidence="9">
    <location>
        <begin position="1"/>
        <end position="24"/>
    </location>
</feature>
<dbReference type="InterPro" id="IPR004688">
    <property type="entry name" value="Ni/Co_transpt"/>
</dbReference>
<keyword evidence="7 8" id="KW-0472">Membrane</keyword>
<gene>
    <name evidence="10" type="ORF">LI90_2291</name>
</gene>
<dbReference type="PANTHER" id="PTHR31611:SF0">
    <property type="entry name" value="HIGH-AFFINITY NICKEL TRANSPORT PROTEIN NIC1"/>
    <property type="match status" value="1"/>
</dbReference>
<dbReference type="RefSeq" id="WP_066887638.1">
    <property type="nucleotide sequence ID" value="NZ_JYIJ01000010.1"/>
</dbReference>
<evidence type="ECO:0000256" key="2">
    <source>
        <dbReference type="ARBA" id="ARBA00010892"/>
    </source>
</evidence>
<sequence>MHHIRPTGHAGTAGRTGSAGSGRWRRVRDSLDAREWRSLGVMFGVIALLHVIGFGLLMLALRGNHRIDATTTLGIGTGVLAYTLGMRHAFDADHIAAIDNTTRKLISEGKRPLSAGFFFAMGHSSVAVALVVLLSFGVKALASAVVNDGSALHHYASLIGTTASAVFLLLIAALNLVVLCSIITVFVTMRRSDGHCDEEYLEEQLAKRGLMTRFFGSLTRSMDSSWKMYPLGLLFGLGFETATEVAMLILAGTAFSGGLPFWAVLSMPILFTAGMSLFDTLDGVFMNFAYEWAFAKPVRKIYYNITITGLSVAVAVFVGGIEVAQLTKEQLGLVGGLWDYVADFDINRAGYVIVGLFVAVWILALAIWKFGRVEQRWETTQQSRSGAVADA</sequence>
<dbReference type="OrthoDB" id="9776706at2"/>
<evidence type="ECO:0000256" key="9">
    <source>
        <dbReference type="SAM" id="MobiDB-lite"/>
    </source>
</evidence>
<evidence type="ECO:0000313" key="10">
    <source>
        <dbReference type="EMBL" id="KWX01263.1"/>
    </source>
</evidence>
<evidence type="ECO:0000256" key="4">
    <source>
        <dbReference type="ARBA" id="ARBA00022596"/>
    </source>
</evidence>
<dbReference type="NCBIfam" id="TIGR00802">
    <property type="entry name" value="nico"/>
    <property type="match status" value="1"/>
</dbReference>
<feature type="compositionally biased region" description="Low complexity" evidence="9">
    <location>
        <begin position="7"/>
        <end position="22"/>
    </location>
</feature>
<proteinExistence type="inferred from homology"/>
<keyword evidence="3 8" id="KW-0813">Transport</keyword>
<feature type="transmembrane region" description="Helical" evidence="8">
    <location>
        <begin position="301"/>
        <end position="321"/>
    </location>
</feature>
<comment type="caution">
    <text evidence="10">The sequence shown here is derived from an EMBL/GenBank/DDBJ whole genome shotgun (WGS) entry which is preliminary data.</text>
</comment>
<feature type="transmembrane region" description="Helical" evidence="8">
    <location>
        <begin position="39"/>
        <end position="61"/>
    </location>
</feature>
<evidence type="ECO:0000256" key="5">
    <source>
        <dbReference type="ARBA" id="ARBA00022692"/>
    </source>
</evidence>
<dbReference type="GO" id="GO:0005886">
    <property type="term" value="C:plasma membrane"/>
    <property type="evidence" value="ECO:0007669"/>
    <property type="project" value="UniProtKB-SubCell"/>
</dbReference>
<dbReference type="EMBL" id="LAXD01000001">
    <property type="protein sequence ID" value="KWX01263.1"/>
    <property type="molecule type" value="Genomic_DNA"/>
</dbReference>
<accession>A0A132MTV1</accession>
<dbReference type="Pfam" id="PF03824">
    <property type="entry name" value="NicO"/>
    <property type="match status" value="1"/>
</dbReference>
<evidence type="ECO:0000256" key="1">
    <source>
        <dbReference type="ARBA" id="ARBA00004127"/>
    </source>
</evidence>
<dbReference type="GO" id="GO:0015099">
    <property type="term" value="F:nickel cation transmembrane transporter activity"/>
    <property type="evidence" value="ECO:0007669"/>
    <property type="project" value="UniProtKB-UniRule"/>
</dbReference>
<dbReference type="InterPro" id="IPR011541">
    <property type="entry name" value="Ni/Co_transpt_high_affinity"/>
</dbReference>
<comment type="subcellular location">
    <subcellularLocation>
        <location evidence="8">Cell membrane</location>
        <topology evidence="8">Multi-pass membrane protein</topology>
    </subcellularLocation>
    <subcellularLocation>
        <location evidence="1">Endomembrane system</location>
        <topology evidence="1">Multi-pass membrane protein</topology>
    </subcellularLocation>
</comment>
<feature type="transmembrane region" description="Helical" evidence="8">
    <location>
        <begin position="349"/>
        <end position="368"/>
    </location>
</feature>
<evidence type="ECO:0000313" key="11">
    <source>
        <dbReference type="Proteomes" id="UP000070188"/>
    </source>
</evidence>
<dbReference type="PANTHER" id="PTHR31611">
    <property type="entry name" value="HIGH-AFFINITY NICKEL TRANSPORT PROTEIN NIC1"/>
    <property type="match status" value="1"/>
</dbReference>
<feature type="transmembrane region" description="Helical" evidence="8">
    <location>
        <begin position="113"/>
        <end position="138"/>
    </location>
</feature>
<evidence type="ECO:0000256" key="3">
    <source>
        <dbReference type="ARBA" id="ARBA00022448"/>
    </source>
</evidence>
<feature type="transmembrane region" description="Helical" evidence="8">
    <location>
        <begin position="261"/>
        <end position="281"/>
    </location>
</feature>
<keyword evidence="5 8" id="KW-0812">Transmembrane</keyword>
<evidence type="ECO:0000256" key="7">
    <source>
        <dbReference type="ARBA" id="ARBA00023136"/>
    </source>
</evidence>
<evidence type="ECO:0000256" key="8">
    <source>
        <dbReference type="RuleBase" id="RU362101"/>
    </source>
</evidence>
<feature type="transmembrane region" description="Helical" evidence="8">
    <location>
        <begin position="231"/>
        <end position="255"/>
    </location>
</feature>
<dbReference type="AlphaFoldDB" id="A0A132MTV1"/>
<keyword evidence="4" id="KW-0533">Nickel</keyword>
<comment type="similarity">
    <text evidence="2 8">Belongs to the NiCoT transporter (TC 2.A.52) family.</text>
</comment>
<protein>
    <recommendedName>
        <fullName evidence="8">Nickel/cobalt efflux system</fullName>
    </recommendedName>
</protein>